<dbReference type="InterPro" id="IPR036806">
    <property type="entry name" value="YozE_SAM-like_sf"/>
</dbReference>
<dbReference type="Proteomes" id="UP001597400">
    <property type="component" value="Unassembled WGS sequence"/>
</dbReference>
<sequence>MRMTNDQGETFGGWLLQQKDREGWVGDLAKAARSDPKFPKAGDPEAVRGRLREMMAEGDMFEAVDDAESAWLSS</sequence>
<dbReference type="RefSeq" id="WP_380928139.1">
    <property type="nucleotide sequence ID" value="NZ_JBHUGS010000001.1"/>
</dbReference>
<gene>
    <name evidence="1" type="ORF">ACFSGX_05725</name>
</gene>
<protein>
    <recommendedName>
        <fullName evidence="3">YozE SAM-like domain-containing protein</fullName>
    </recommendedName>
</protein>
<comment type="caution">
    <text evidence="1">The sequence shown here is derived from an EMBL/GenBank/DDBJ whole genome shotgun (WGS) entry which is preliminary data.</text>
</comment>
<dbReference type="SUPFAM" id="SSF140652">
    <property type="entry name" value="YozE-like"/>
    <property type="match status" value="1"/>
</dbReference>
<organism evidence="1 2">
    <name type="scientific">Sphingomonas arantia</name>
    <dbReference type="NCBI Taxonomy" id="1460676"/>
    <lineage>
        <taxon>Bacteria</taxon>
        <taxon>Pseudomonadati</taxon>
        <taxon>Pseudomonadota</taxon>
        <taxon>Alphaproteobacteria</taxon>
        <taxon>Sphingomonadales</taxon>
        <taxon>Sphingomonadaceae</taxon>
        <taxon>Sphingomonas</taxon>
    </lineage>
</organism>
<evidence type="ECO:0008006" key="3">
    <source>
        <dbReference type="Google" id="ProtNLM"/>
    </source>
</evidence>
<proteinExistence type="predicted"/>
<name>A0ABW4TU88_9SPHN</name>
<dbReference type="EMBL" id="JBHUGS010000001">
    <property type="protein sequence ID" value="MFD1950264.1"/>
    <property type="molecule type" value="Genomic_DNA"/>
</dbReference>
<evidence type="ECO:0000313" key="2">
    <source>
        <dbReference type="Proteomes" id="UP001597400"/>
    </source>
</evidence>
<reference evidence="2" key="1">
    <citation type="journal article" date="2019" name="Int. J. Syst. Evol. Microbiol.">
        <title>The Global Catalogue of Microorganisms (GCM) 10K type strain sequencing project: providing services to taxonomists for standard genome sequencing and annotation.</title>
        <authorList>
            <consortium name="The Broad Institute Genomics Platform"/>
            <consortium name="The Broad Institute Genome Sequencing Center for Infectious Disease"/>
            <person name="Wu L."/>
            <person name="Ma J."/>
        </authorList>
    </citation>
    <scope>NUCLEOTIDE SEQUENCE [LARGE SCALE GENOMIC DNA]</scope>
    <source>
        <strain evidence="2">CGMCC 1.12702</strain>
    </source>
</reference>
<evidence type="ECO:0000313" key="1">
    <source>
        <dbReference type="EMBL" id="MFD1950264.1"/>
    </source>
</evidence>
<keyword evidence="2" id="KW-1185">Reference proteome</keyword>
<dbReference type="Gene3D" id="1.10.150.260">
    <property type="entry name" value="YozE SAM-like"/>
    <property type="match status" value="1"/>
</dbReference>
<accession>A0ABW4TU88</accession>